<evidence type="ECO:0000259" key="5">
    <source>
        <dbReference type="PROSITE" id="PS50966"/>
    </source>
</evidence>
<dbReference type="PROSITE" id="PS50966">
    <property type="entry name" value="ZF_SWIM"/>
    <property type="match status" value="1"/>
</dbReference>
<evidence type="ECO:0000313" key="7">
    <source>
        <dbReference type="Proteomes" id="UP000289738"/>
    </source>
</evidence>
<protein>
    <recommendedName>
        <fullName evidence="5">SWIM-type domain-containing protein</fullName>
    </recommendedName>
</protein>
<keyword evidence="1" id="KW-0479">Metal-binding</keyword>
<keyword evidence="3" id="KW-0862">Zinc</keyword>
<dbReference type="PANTHER" id="PTHR47718:SF13">
    <property type="entry name" value="OS09G0290500 PROTEIN"/>
    <property type="match status" value="1"/>
</dbReference>
<evidence type="ECO:0000256" key="1">
    <source>
        <dbReference type="ARBA" id="ARBA00022723"/>
    </source>
</evidence>
<dbReference type="GO" id="GO:0008270">
    <property type="term" value="F:zinc ion binding"/>
    <property type="evidence" value="ECO:0007669"/>
    <property type="project" value="UniProtKB-KW"/>
</dbReference>
<evidence type="ECO:0000256" key="3">
    <source>
        <dbReference type="ARBA" id="ARBA00022833"/>
    </source>
</evidence>
<evidence type="ECO:0000256" key="2">
    <source>
        <dbReference type="ARBA" id="ARBA00022771"/>
    </source>
</evidence>
<dbReference type="AlphaFoldDB" id="A0A445D948"/>
<dbReference type="EMBL" id="SDMP01000005">
    <property type="protein sequence ID" value="RYR59689.1"/>
    <property type="molecule type" value="Genomic_DNA"/>
</dbReference>
<dbReference type="Pfam" id="PF04434">
    <property type="entry name" value="SWIM"/>
    <property type="match status" value="1"/>
</dbReference>
<evidence type="ECO:0000313" key="6">
    <source>
        <dbReference type="EMBL" id="RYR59689.1"/>
    </source>
</evidence>
<gene>
    <name evidence="6" type="ORF">Ahy_A05g025612</name>
</gene>
<dbReference type="InterPro" id="IPR007527">
    <property type="entry name" value="Znf_SWIM"/>
</dbReference>
<comment type="caution">
    <text evidence="6">The sequence shown here is derived from an EMBL/GenBank/DDBJ whole genome shotgun (WGS) entry which is preliminary data.</text>
</comment>
<dbReference type="PANTHER" id="PTHR47718">
    <property type="entry name" value="OS01G0519700 PROTEIN"/>
    <property type="match status" value="1"/>
</dbReference>
<evidence type="ECO:0000256" key="4">
    <source>
        <dbReference type="PROSITE-ProRule" id="PRU00325"/>
    </source>
</evidence>
<sequence>MAGAIRKVLPGTVHRWCIWHIMKKSQFKFGGYTRYGELNAKMNHIRVPILFKSEFWDGMRSHSRVKVCMRFMGGFCIARVGWFNLSMNSTMCLKTRSRRSWKMMLRTRKESSHDPSTGGKKKTDCMVQSIEQQGTSISVKTVFWENAVYHTFTVDFDRLSQKVRCECNKFESTGILCCHTLAVWLYYRVYTVPSYYVLPQWSKNVIRKHTYIKISLDVVQTDESHNLFKCLCSEFYNVAQEFVGCNEEAAILRSTLWDAKSKLIDYRANMHSPTLTVTQNTMHIQSTSSFIVHDIQEPSRVKTKRWPKSKRLGAELDKSIKKLMQKRKRKPHPVCARSEDVVDLQTDNNHDGSVNKRFEHSTTWNSLDGGRFIDLLNSFRHR</sequence>
<dbReference type="Proteomes" id="UP000289738">
    <property type="component" value="Chromosome A05"/>
</dbReference>
<dbReference type="InterPro" id="IPR006564">
    <property type="entry name" value="Znf_PMZ"/>
</dbReference>
<feature type="domain" description="SWIM-type" evidence="5">
    <location>
        <begin position="152"/>
        <end position="188"/>
    </location>
</feature>
<reference evidence="6 7" key="1">
    <citation type="submission" date="2019-01" db="EMBL/GenBank/DDBJ databases">
        <title>Sequencing of cultivated peanut Arachis hypogaea provides insights into genome evolution and oil improvement.</title>
        <authorList>
            <person name="Chen X."/>
        </authorList>
    </citation>
    <scope>NUCLEOTIDE SEQUENCE [LARGE SCALE GENOMIC DNA]</scope>
    <source>
        <strain evidence="7">cv. Fuhuasheng</strain>
        <tissue evidence="6">Leaves</tissue>
    </source>
</reference>
<organism evidence="6 7">
    <name type="scientific">Arachis hypogaea</name>
    <name type="common">Peanut</name>
    <dbReference type="NCBI Taxonomy" id="3818"/>
    <lineage>
        <taxon>Eukaryota</taxon>
        <taxon>Viridiplantae</taxon>
        <taxon>Streptophyta</taxon>
        <taxon>Embryophyta</taxon>
        <taxon>Tracheophyta</taxon>
        <taxon>Spermatophyta</taxon>
        <taxon>Magnoliopsida</taxon>
        <taxon>eudicotyledons</taxon>
        <taxon>Gunneridae</taxon>
        <taxon>Pentapetalae</taxon>
        <taxon>rosids</taxon>
        <taxon>fabids</taxon>
        <taxon>Fabales</taxon>
        <taxon>Fabaceae</taxon>
        <taxon>Papilionoideae</taxon>
        <taxon>50 kb inversion clade</taxon>
        <taxon>dalbergioids sensu lato</taxon>
        <taxon>Dalbergieae</taxon>
        <taxon>Pterocarpus clade</taxon>
        <taxon>Arachis</taxon>
    </lineage>
</organism>
<proteinExistence type="predicted"/>
<accession>A0A445D948</accession>
<dbReference type="SMART" id="SM00575">
    <property type="entry name" value="ZnF_PMZ"/>
    <property type="match status" value="1"/>
</dbReference>
<name>A0A445D948_ARAHY</name>
<keyword evidence="2 4" id="KW-0863">Zinc-finger</keyword>
<keyword evidence="7" id="KW-1185">Reference proteome</keyword>